<dbReference type="InterPro" id="IPR002157">
    <property type="entry name" value="Cbl-bd_prot"/>
</dbReference>
<dbReference type="Gene3D" id="1.50.10.20">
    <property type="match status" value="1"/>
</dbReference>
<organism evidence="9 10">
    <name type="scientific">Rhodinocichla rosea</name>
    <dbReference type="NCBI Taxonomy" id="58203"/>
    <lineage>
        <taxon>Eukaryota</taxon>
        <taxon>Metazoa</taxon>
        <taxon>Chordata</taxon>
        <taxon>Craniata</taxon>
        <taxon>Vertebrata</taxon>
        <taxon>Euteleostomi</taxon>
        <taxon>Archelosauria</taxon>
        <taxon>Archosauria</taxon>
        <taxon>Dinosauria</taxon>
        <taxon>Saurischia</taxon>
        <taxon>Theropoda</taxon>
        <taxon>Coelurosauria</taxon>
        <taxon>Aves</taxon>
        <taxon>Neognathae</taxon>
        <taxon>Neoaves</taxon>
        <taxon>Telluraves</taxon>
        <taxon>Australaves</taxon>
        <taxon>Passeriformes</taxon>
        <taxon>Thraupidae</taxon>
        <taxon>Rhodinocichla</taxon>
    </lineage>
</organism>
<keyword evidence="4" id="KW-0964">Secreted</keyword>
<dbReference type="Pfam" id="PF01122">
    <property type="entry name" value="Cobalamin_bind"/>
    <property type="match status" value="1"/>
</dbReference>
<dbReference type="GO" id="GO:0006824">
    <property type="term" value="P:cobalt ion transport"/>
    <property type="evidence" value="ECO:0007669"/>
    <property type="project" value="UniProtKB-KW"/>
</dbReference>
<evidence type="ECO:0000256" key="7">
    <source>
        <dbReference type="PIRSR" id="PIRSR602157-1"/>
    </source>
</evidence>
<reference evidence="9 10" key="1">
    <citation type="submission" date="2019-09" db="EMBL/GenBank/DDBJ databases">
        <title>Bird 10,000 Genomes (B10K) Project - Family phase.</title>
        <authorList>
            <person name="Zhang G."/>
        </authorList>
    </citation>
    <scope>NUCLEOTIDE SEQUENCE [LARGE SCALE GENOMIC DNA]</scope>
    <source>
        <strain evidence="9">B10K-CU-031-12</strain>
        <tissue evidence="9">Muscle</tissue>
    </source>
</reference>
<dbReference type="GO" id="GO:0005615">
    <property type="term" value="C:extracellular space"/>
    <property type="evidence" value="ECO:0007669"/>
    <property type="project" value="TreeGrafter"/>
</dbReference>
<dbReference type="GO" id="GO:0031419">
    <property type="term" value="F:cobalamin binding"/>
    <property type="evidence" value="ECO:0007669"/>
    <property type="project" value="InterPro"/>
</dbReference>
<name>A0A7K8SF00_9PASS</name>
<sequence>ERNGMIGNIYSMGLALQALEATRKFYAPREWDCAQAFSRVYAHDYQQPMAIAQVLPALVGRSYLDVAGLDCAATKNMSPGRQLPLPPVPTLPLSPCTALIQVHYSITNTLQGTRFYYSTSVEVPSGSTLLQVMEVAAEKDPQTFSFQTEQTSWGPYVTSIHGLAGSTEDRTYWQFLSAGNALDEGVGTYKPHDGEHIQAVFTIY</sequence>
<dbReference type="PANTHER" id="PTHR10559:SF15">
    <property type="entry name" value="COBALAMIN BINDING INTRINSIC FACTOR"/>
    <property type="match status" value="1"/>
</dbReference>
<dbReference type="Proteomes" id="UP000574210">
    <property type="component" value="Unassembled WGS sequence"/>
</dbReference>
<evidence type="ECO:0000256" key="4">
    <source>
        <dbReference type="ARBA" id="ARBA00022525"/>
    </source>
</evidence>
<dbReference type="EMBL" id="VWYZ01001773">
    <property type="protein sequence ID" value="NXF28321.1"/>
    <property type="molecule type" value="Genomic_DNA"/>
</dbReference>
<evidence type="ECO:0000256" key="3">
    <source>
        <dbReference type="ARBA" id="ARBA00022426"/>
    </source>
</evidence>
<protein>
    <submittedName>
        <fullName evidence="9">IF factor</fullName>
    </submittedName>
</protein>
<dbReference type="Pfam" id="PF14478">
    <property type="entry name" value="DUF4430"/>
    <property type="match status" value="1"/>
</dbReference>
<comment type="subcellular location">
    <subcellularLocation>
        <location evidence="1">Secreted</location>
    </subcellularLocation>
</comment>
<evidence type="ECO:0000256" key="2">
    <source>
        <dbReference type="ARBA" id="ARBA00006449"/>
    </source>
</evidence>
<dbReference type="InterPro" id="IPR027954">
    <property type="entry name" value="Transcobalamin-like_C"/>
</dbReference>
<feature type="binding site" evidence="7">
    <location>
        <position position="204"/>
    </location>
    <ligand>
        <name>cyanocob(III)alamin</name>
        <dbReference type="ChEBI" id="CHEBI:17439"/>
    </ligand>
</feature>
<feature type="domain" description="Transcobalamin-like C-terminal" evidence="8">
    <location>
        <begin position="126"/>
        <end position="198"/>
    </location>
</feature>
<keyword evidence="10" id="KW-1185">Reference proteome</keyword>
<dbReference type="PANTHER" id="PTHR10559">
    <property type="entry name" value="TRANSCOBALAMIN-1/GASTRIC INTRINSIC FACTOR"/>
    <property type="match status" value="1"/>
</dbReference>
<feature type="binding site" evidence="7">
    <location>
        <position position="182"/>
    </location>
    <ligand>
        <name>cyanocob(III)alamin</name>
        <dbReference type="ChEBI" id="CHEBI:17439"/>
    </ligand>
</feature>
<evidence type="ECO:0000256" key="5">
    <source>
        <dbReference type="ARBA" id="ARBA00022729"/>
    </source>
</evidence>
<evidence type="ECO:0000256" key="6">
    <source>
        <dbReference type="ARBA" id="ARBA00023285"/>
    </source>
</evidence>
<dbReference type="AlphaFoldDB" id="A0A7K8SF00"/>
<keyword evidence="6 7" id="KW-0170">Cobalt</keyword>
<feature type="binding site" evidence="7">
    <location>
        <position position="8"/>
    </location>
    <ligand>
        <name>cyanocob(III)alamin</name>
        <dbReference type="ChEBI" id="CHEBI:17439"/>
    </ligand>
</feature>
<dbReference type="GO" id="GO:0015889">
    <property type="term" value="P:cobalamin transport"/>
    <property type="evidence" value="ECO:0007669"/>
    <property type="project" value="InterPro"/>
</dbReference>
<keyword evidence="5" id="KW-0732">Signal</keyword>
<gene>
    <name evidence="9" type="primary">Gif</name>
    <name evidence="9" type="ORF">RHOROS_R08965</name>
</gene>
<accession>A0A7K8SF00</accession>
<feature type="non-terminal residue" evidence="9">
    <location>
        <position position="1"/>
    </location>
</feature>
<evidence type="ECO:0000313" key="10">
    <source>
        <dbReference type="Proteomes" id="UP000574210"/>
    </source>
</evidence>
<comment type="similarity">
    <text evidence="2">Belongs to the eukaryotic cobalamin transport proteins family.</text>
</comment>
<dbReference type="Gene3D" id="2.170.130.30">
    <property type="match status" value="1"/>
</dbReference>
<evidence type="ECO:0000259" key="8">
    <source>
        <dbReference type="Pfam" id="PF14478"/>
    </source>
</evidence>
<keyword evidence="3" id="KW-0171">Cobalt transport</keyword>
<dbReference type="InterPro" id="IPR051588">
    <property type="entry name" value="Cobalamin_Transport"/>
</dbReference>
<evidence type="ECO:0000256" key="1">
    <source>
        <dbReference type="ARBA" id="ARBA00004613"/>
    </source>
</evidence>
<feature type="binding site" evidence="7">
    <location>
        <begin position="156"/>
        <end position="157"/>
    </location>
    <ligand>
        <name>cyanocob(III)alamin</name>
        <dbReference type="ChEBI" id="CHEBI:17439"/>
    </ligand>
</feature>
<keyword evidence="3" id="KW-0813">Transport</keyword>
<proteinExistence type="inferred from homology"/>
<evidence type="ECO:0000313" key="9">
    <source>
        <dbReference type="EMBL" id="NXF28321.1"/>
    </source>
</evidence>
<comment type="caution">
    <text evidence="9">The sequence shown here is derived from an EMBL/GenBank/DDBJ whole genome shotgun (WGS) entry which is preliminary data.</text>
</comment>
<keyword evidence="3" id="KW-0406">Ion transport</keyword>
<feature type="binding site" evidence="7">
    <location>
        <position position="53"/>
    </location>
    <ligand>
        <name>cyanocob(III)alamin</name>
        <dbReference type="ChEBI" id="CHEBI:17439"/>
    </ligand>
</feature>
<feature type="non-terminal residue" evidence="9">
    <location>
        <position position="204"/>
    </location>
</feature>